<organism evidence="1 2">
    <name type="scientific">Vicia faba</name>
    <name type="common">Broad bean</name>
    <name type="synonym">Faba vulgaris</name>
    <dbReference type="NCBI Taxonomy" id="3906"/>
    <lineage>
        <taxon>Eukaryota</taxon>
        <taxon>Viridiplantae</taxon>
        <taxon>Streptophyta</taxon>
        <taxon>Embryophyta</taxon>
        <taxon>Tracheophyta</taxon>
        <taxon>Spermatophyta</taxon>
        <taxon>Magnoliopsida</taxon>
        <taxon>eudicotyledons</taxon>
        <taxon>Gunneridae</taxon>
        <taxon>Pentapetalae</taxon>
        <taxon>rosids</taxon>
        <taxon>fabids</taxon>
        <taxon>Fabales</taxon>
        <taxon>Fabaceae</taxon>
        <taxon>Papilionoideae</taxon>
        <taxon>50 kb inversion clade</taxon>
        <taxon>NPAAA clade</taxon>
        <taxon>Hologalegina</taxon>
        <taxon>IRL clade</taxon>
        <taxon>Fabeae</taxon>
        <taxon>Vicia</taxon>
    </lineage>
</organism>
<gene>
    <name evidence="1" type="ORF">VFH_V022800</name>
</gene>
<dbReference type="Proteomes" id="UP001157006">
    <property type="component" value="Chromosome 5"/>
</dbReference>
<dbReference type="EMBL" id="OX451740">
    <property type="protein sequence ID" value="CAI8612193.1"/>
    <property type="molecule type" value="Genomic_DNA"/>
</dbReference>
<sequence>MDALGEGGTSLKMVCLCTRKGRLPCRKFKAEVKLWAQGGLHLGLMSVDVIPPGQRQRIAVIGSGIGCFLNTDSKAYSPSSVQRDIEKREHKSSESSNKAYWKRLEDSFPLSFTTSWSAVFAGLKVIKNTRPITWLRALSLLRQTPTPSGHGDKTLMRGSEDRLATDSTDRFPVAYKDWRSIRLVTSVLITSFSPLGMGFVGVGRDARLFPQGVRAEVVYSYKRIRPAYHSIK</sequence>
<proteinExistence type="predicted"/>
<dbReference type="AlphaFoldDB" id="A0AAV1AS72"/>
<protein>
    <submittedName>
        <fullName evidence="1">Uncharacterized protein</fullName>
    </submittedName>
</protein>
<reference evidence="1 2" key="1">
    <citation type="submission" date="2023-01" db="EMBL/GenBank/DDBJ databases">
        <authorList>
            <person name="Kreplak J."/>
        </authorList>
    </citation>
    <scope>NUCLEOTIDE SEQUENCE [LARGE SCALE GENOMIC DNA]</scope>
</reference>
<evidence type="ECO:0000313" key="2">
    <source>
        <dbReference type="Proteomes" id="UP001157006"/>
    </source>
</evidence>
<keyword evidence="2" id="KW-1185">Reference proteome</keyword>
<evidence type="ECO:0000313" key="1">
    <source>
        <dbReference type="EMBL" id="CAI8612193.1"/>
    </source>
</evidence>
<accession>A0AAV1AS72</accession>
<name>A0AAV1AS72_VICFA</name>